<keyword evidence="2" id="KW-1185">Reference proteome</keyword>
<comment type="caution">
    <text evidence="1">The sequence shown here is derived from an EMBL/GenBank/DDBJ whole genome shotgun (WGS) entry which is preliminary data.</text>
</comment>
<dbReference type="AlphaFoldDB" id="A0A972NR26"/>
<dbReference type="EMBL" id="WOEZ01000086">
    <property type="protein sequence ID" value="NPT56105.1"/>
    <property type="molecule type" value="Genomic_DNA"/>
</dbReference>
<proteinExistence type="predicted"/>
<evidence type="ECO:0000313" key="1">
    <source>
        <dbReference type="EMBL" id="NPT56105.1"/>
    </source>
</evidence>
<sequence>MAELWLGNVADDASDEEIRELLIKYGFPSFDDIQRVQGAGSRPGVLLTFNDTDPQVLRSLLPRIEKLFWKNHTLLVQVMIQHND</sequence>
<organism evidence="1 2">
    <name type="scientific">Paraburkholderia elongata</name>
    <dbReference type="NCBI Taxonomy" id="2675747"/>
    <lineage>
        <taxon>Bacteria</taxon>
        <taxon>Pseudomonadati</taxon>
        <taxon>Pseudomonadota</taxon>
        <taxon>Betaproteobacteria</taxon>
        <taxon>Burkholderiales</taxon>
        <taxon>Burkholderiaceae</taxon>
        <taxon>Paraburkholderia</taxon>
    </lineage>
</organism>
<accession>A0A972NR26</accession>
<dbReference type="Proteomes" id="UP000655523">
    <property type="component" value="Unassembled WGS sequence"/>
</dbReference>
<protein>
    <submittedName>
        <fullName evidence="1">RNA-binding protein</fullName>
    </submittedName>
</protein>
<evidence type="ECO:0000313" key="2">
    <source>
        <dbReference type="Proteomes" id="UP000655523"/>
    </source>
</evidence>
<reference evidence="1 2" key="1">
    <citation type="submission" date="2019-11" db="EMBL/GenBank/DDBJ databases">
        <title>Metabolism of dissolved organic matter in forest soils.</title>
        <authorList>
            <person name="Cyle K.T."/>
            <person name="Wilhelm R.C."/>
            <person name="Martinez C.E."/>
        </authorList>
    </citation>
    <scope>NUCLEOTIDE SEQUENCE [LARGE SCALE GENOMIC DNA]</scope>
    <source>
        <strain evidence="1 2">5N</strain>
    </source>
</reference>
<dbReference type="RefSeq" id="WP_172166158.1">
    <property type="nucleotide sequence ID" value="NZ_WOEZ01000086.1"/>
</dbReference>
<name>A0A972NR26_9BURK</name>
<gene>
    <name evidence="1" type="ORF">GNZ13_16275</name>
</gene>